<dbReference type="Gene3D" id="1.10.287.130">
    <property type="match status" value="1"/>
</dbReference>
<dbReference type="SMART" id="SM00388">
    <property type="entry name" value="HisKA"/>
    <property type="match status" value="1"/>
</dbReference>
<feature type="transmembrane region" description="Helical" evidence="12">
    <location>
        <begin position="163"/>
        <end position="185"/>
    </location>
</feature>
<keyword evidence="4" id="KW-1003">Cell membrane</keyword>
<keyword evidence="12" id="KW-1133">Transmembrane helix</keyword>
<sequence length="456" mass="51006">MKQGIKRRLTLSYFFMILLTVFIFEAIIIFSLHFYYTDSVEQTLSDQGIVFSNFYDDYLESHKLEDHAQEMLDTYNFLVSTRTQIIGLNGQVLADNYEPSAQWIQDPDVTAAKNGQIGVWKTKQNKEAIMSVSQPLKKNGQAVGIIRFTTSLEPMKHIFYKNVGFLSLIGAVVVAVSAGISYFLAGSIKRPITEITLAAEQMASGRFSTRVHKRQDDEIGKLADTLNYMASEVERHEQLKNEFIASISHELRTPLTSIKGWAVTLQEITDDITTKEGLEIISAESDRLTHLVGDLLDLSSLTSGKIKLTIEQASLVDICRQVVQQMQPRGERQMIQLQLTYESSIPNSSLDKNRMKQVLINLLDNSFKFTPQGGTISVHIGIEDQNIKISVSDTGSGISAEELEWVKDKFYKGHSKSAGSGLGLAICQEILHLHGGEIEIESRQVQGTTVHLFLPL</sequence>
<evidence type="ECO:0000256" key="7">
    <source>
        <dbReference type="ARBA" id="ARBA00022741"/>
    </source>
</evidence>
<dbReference type="CDD" id="cd00075">
    <property type="entry name" value="HATPase"/>
    <property type="match status" value="1"/>
</dbReference>
<keyword evidence="6" id="KW-0808">Transferase</keyword>
<evidence type="ECO:0000259" key="13">
    <source>
        <dbReference type="PROSITE" id="PS50109"/>
    </source>
</evidence>
<dbReference type="FunFam" id="1.10.287.130:FF:000001">
    <property type="entry name" value="Two-component sensor histidine kinase"/>
    <property type="match status" value="1"/>
</dbReference>
<evidence type="ECO:0000256" key="4">
    <source>
        <dbReference type="ARBA" id="ARBA00022475"/>
    </source>
</evidence>
<dbReference type="AlphaFoldDB" id="A0A1B9AT76"/>
<name>A0A1B9AT76_9BACI</name>
<evidence type="ECO:0000256" key="6">
    <source>
        <dbReference type="ARBA" id="ARBA00022679"/>
    </source>
</evidence>
<proteinExistence type="predicted"/>
<dbReference type="SMART" id="SM00387">
    <property type="entry name" value="HATPase_c"/>
    <property type="match status" value="1"/>
</dbReference>
<feature type="domain" description="Histidine kinase" evidence="13">
    <location>
        <begin position="246"/>
        <end position="456"/>
    </location>
</feature>
<gene>
    <name evidence="15" type="ORF">A8F95_07320</name>
</gene>
<keyword evidence="8" id="KW-0418">Kinase</keyword>
<reference evidence="16" key="1">
    <citation type="submission" date="2016-05" db="EMBL/GenBank/DDBJ databases">
        <authorList>
            <person name="Liu B."/>
            <person name="Wang J."/>
            <person name="Zhu Y."/>
            <person name="Liu G."/>
            <person name="Chen Q."/>
            <person name="Chen Z."/>
            <person name="Lan J."/>
            <person name="Che J."/>
            <person name="Ge C."/>
            <person name="Shi H."/>
            <person name="Pan Z."/>
            <person name="Liu X."/>
        </authorList>
    </citation>
    <scope>NUCLEOTIDE SEQUENCE [LARGE SCALE GENOMIC DNA]</scope>
    <source>
        <strain evidence="16">FJAT-27215</strain>
    </source>
</reference>
<feature type="transmembrane region" description="Helical" evidence="12">
    <location>
        <begin position="12"/>
        <end position="36"/>
    </location>
</feature>
<dbReference type="Pfam" id="PF00672">
    <property type="entry name" value="HAMP"/>
    <property type="match status" value="1"/>
</dbReference>
<dbReference type="InterPro" id="IPR003594">
    <property type="entry name" value="HATPase_dom"/>
</dbReference>
<dbReference type="SUPFAM" id="SSF55874">
    <property type="entry name" value="ATPase domain of HSP90 chaperone/DNA topoisomerase II/histidine kinase"/>
    <property type="match status" value="1"/>
</dbReference>
<evidence type="ECO:0000256" key="5">
    <source>
        <dbReference type="ARBA" id="ARBA00022553"/>
    </source>
</evidence>
<keyword evidence="9" id="KW-0067">ATP-binding</keyword>
<dbReference type="PRINTS" id="PR00344">
    <property type="entry name" value="BCTRLSENSOR"/>
</dbReference>
<keyword evidence="16" id="KW-1185">Reference proteome</keyword>
<dbReference type="Gene3D" id="3.30.565.10">
    <property type="entry name" value="Histidine kinase-like ATPase, C-terminal domain"/>
    <property type="match status" value="1"/>
</dbReference>
<comment type="catalytic activity">
    <reaction evidence="1">
        <text>ATP + protein L-histidine = ADP + protein N-phospho-L-histidine.</text>
        <dbReference type="EC" id="2.7.13.3"/>
    </reaction>
</comment>
<dbReference type="GO" id="GO:0000155">
    <property type="term" value="F:phosphorelay sensor kinase activity"/>
    <property type="evidence" value="ECO:0007669"/>
    <property type="project" value="InterPro"/>
</dbReference>
<accession>A0A1B9AT76</accession>
<keyword evidence="11 12" id="KW-0472">Membrane</keyword>
<keyword evidence="7" id="KW-0547">Nucleotide-binding</keyword>
<keyword evidence="10" id="KW-0902">Two-component regulatory system</keyword>
<evidence type="ECO:0000256" key="11">
    <source>
        <dbReference type="ARBA" id="ARBA00023136"/>
    </source>
</evidence>
<evidence type="ECO:0000313" key="15">
    <source>
        <dbReference type="EMBL" id="OCA87077.1"/>
    </source>
</evidence>
<dbReference type="FunFam" id="3.30.565.10:FF:000006">
    <property type="entry name" value="Sensor histidine kinase WalK"/>
    <property type="match status" value="1"/>
</dbReference>
<feature type="domain" description="HAMP" evidence="14">
    <location>
        <begin position="186"/>
        <end position="238"/>
    </location>
</feature>
<dbReference type="PROSITE" id="PS50885">
    <property type="entry name" value="HAMP"/>
    <property type="match status" value="1"/>
</dbReference>
<comment type="caution">
    <text evidence="15">The sequence shown here is derived from an EMBL/GenBank/DDBJ whole genome shotgun (WGS) entry which is preliminary data.</text>
</comment>
<dbReference type="SUPFAM" id="SSF158472">
    <property type="entry name" value="HAMP domain-like"/>
    <property type="match status" value="1"/>
</dbReference>
<comment type="subcellular location">
    <subcellularLocation>
        <location evidence="2">Cell membrane</location>
        <topology evidence="2">Multi-pass membrane protein</topology>
    </subcellularLocation>
</comment>
<dbReference type="PROSITE" id="PS50109">
    <property type="entry name" value="HIS_KIN"/>
    <property type="match status" value="1"/>
</dbReference>
<dbReference type="InterPro" id="IPR036097">
    <property type="entry name" value="HisK_dim/P_sf"/>
</dbReference>
<evidence type="ECO:0000256" key="1">
    <source>
        <dbReference type="ARBA" id="ARBA00000085"/>
    </source>
</evidence>
<dbReference type="InterPro" id="IPR003660">
    <property type="entry name" value="HAMP_dom"/>
</dbReference>
<dbReference type="InterPro" id="IPR004358">
    <property type="entry name" value="Sig_transdc_His_kin-like_C"/>
</dbReference>
<evidence type="ECO:0000256" key="12">
    <source>
        <dbReference type="SAM" id="Phobius"/>
    </source>
</evidence>
<keyword evidence="12" id="KW-0812">Transmembrane</keyword>
<dbReference type="CDD" id="cd06225">
    <property type="entry name" value="HAMP"/>
    <property type="match status" value="1"/>
</dbReference>
<dbReference type="EC" id="2.7.13.3" evidence="3"/>
<dbReference type="CDD" id="cd00082">
    <property type="entry name" value="HisKA"/>
    <property type="match status" value="1"/>
</dbReference>
<protein>
    <recommendedName>
        <fullName evidence="3">histidine kinase</fullName>
        <ecNumber evidence="3">2.7.13.3</ecNumber>
    </recommendedName>
</protein>
<keyword evidence="5" id="KW-0597">Phosphoprotein</keyword>
<dbReference type="InterPro" id="IPR036890">
    <property type="entry name" value="HATPase_C_sf"/>
</dbReference>
<dbReference type="EMBL" id="MAYT01000023">
    <property type="protein sequence ID" value="OCA87077.1"/>
    <property type="molecule type" value="Genomic_DNA"/>
</dbReference>
<dbReference type="InterPro" id="IPR050736">
    <property type="entry name" value="Sensor_HK_Regulatory"/>
</dbReference>
<dbReference type="Proteomes" id="UP000092578">
    <property type="component" value="Unassembled WGS sequence"/>
</dbReference>
<dbReference type="PANTHER" id="PTHR43711:SF1">
    <property type="entry name" value="HISTIDINE KINASE 1"/>
    <property type="match status" value="1"/>
</dbReference>
<evidence type="ECO:0000256" key="8">
    <source>
        <dbReference type="ARBA" id="ARBA00022777"/>
    </source>
</evidence>
<dbReference type="Pfam" id="PF02518">
    <property type="entry name" value="HATPase_c"/>
    <property type="match status" value="1"/>
</dbReference>
<dbReference type="InterPro" id="IPR005467">
    <property type="entry name" value="His_kinase_dom"/>
</dbReference>
<dbReference type="GO" id="GO:0005524">
    <property type="term" value="F:ATP binding"/>
    <property type="evidence" value="ECO:0007669"/>
    <property type="project" value="UniProtKB-KW"/>
</dbReference>
<dbReference type="GO" id="GO:0005886">
    <property type="term" value="C:plasma membrane"/>
    <property type="evidence" value="ECO:0007669"/>
    <property type="project" value="UniProtKB-SubCell"/>
</dbReference>
<dbReference type="SUPFAM" id="SSF47384">
    <property type="entry name" value="Homodimeric domain of signal transducing histidine kinase"/>
    <property type="match status" value="1"/>
</dbReference>
<dbReference type="PANTHER" id="PTHR43711">
    <property type="entry name" value="TWO-COMPONENT HISTIDINE KINASE"/>
    <property type="match status" value="1"/>
</dbReference>
<evidence type="ECO:0000259" key="14">
    <source>
        <dbReference type="PROSITE" id="PS50885"/>
    </source>
</evidence>
<evidence type="ECO:0000256" key="10">
    <source>
        <dbReference type="ARBA" id="ARBA00023012"/>
    </source>
</evidence>
<evidence type="ECO:0000256" key="9">
    <source>
        <dbReference type="ARBA" id="ARBA00022840"/>
    </source>
</evidence>
<dbReference type="Pfam" id="PF00512">
    <property type="entry name" value="HisKA"/>
    <property type="match status" value="1"/>
</dbReference>
<dbReference type="SMART" id="SM00304">
    <property type="entry name" value="HAMP"/>
    <property type="match status" value="1"/>
</dbReference>
<dbReference type="InterPro" id="IPR003661">
    <property type="entry name" value="HisK_dim/P_dom"/>
</dbReference>
<dbReference type="Gene3D" id="6.10.340.10">
    <property type="match status" value="1"/>
</dbReference>
<evidence type="ECO:0000256" key="3">
    <source>
        <dbReference type="ARBA" id="ARBA00012438"/>
    </source>
</evidence>
<organism evidence="15 16">
    <name type="scientific">Pseudobacillus wudalianchiensis</name>
    <dbReference type="NCBI Taxonomy" id="1743143"/>
    <lineage>
        <taxon>Bacteria</taxon>
        <taxon>Bacillati</taxon>
        <taxon>Bacillota</taxon>
        <taxon>Bacilli</taxon>
        <taxon>Bacillales</taxon>
        <taxon>Bacillaceae</taxon>
        <taxon>Pseudobacillus</taxon>
    </lineage>
</organism>
<evidence type="ECO:0000313" key="16">
    <source>
        <dbReference type="Proteomes" id="UP000092578"/>
    </source>
</evidence>
<evidence type="ECO:0000256" key="2">
    <source>
        <dbReference type="ARBA" id="ARBA00004651"/>
    </source>
</evidence>